<organism evidence="3 4">
    <name type="scientific">Marinobacter lacisalsi</name>
    <dbReference type="NCBI Taxonomy" id="475979"/>
    <lineage>
        <taxon>Bacteria</taxon>
        <taxon>Pseudomonadati</taxon>
        <taxon>Pseudomonadota</taxon>
        <taxon>Gammaproteobacteria</taxon>
        <taxon>Pseudomonadales</taxon>
        <taxon>Marinobacteraceae</taxon>
        <taxon>Marinobacter</taxon>
    </lineage>
</organism>
<sequence>MRDLNTILISEGMGMNLYRSLLVRFGIAFFFCGPLTAGAEVIFQEDFDSQSDFTSTMHTLEKAQRVTTGHILPEGWNALYQGTQWSPETGYPDNHASLEILARNADKAYGGQGKSAVMWRESYSLGWRNWASDSQLMKYLEAGYDELYVEFDISFSENFYGRNNASNYASKLFRIGSWTGEGSEFNGAAGELGPVVIWDYKRDAYGLRNVISFRGGPYGEYYYFKDQYATDVSWSFSSDLRGMAVGGGDPELYAVDGETPLVSMKASSVTHDDVFGPPGKWTKVAFYVKLNSQPGIADGVFRQWINGERIVNKENVPWILANDQNKMAKWNYFAIGGNDYFQPYDNSVRFEDWYAFDNVVVLNNMPGSVPVGDEAPETGAGGSVAPSSDMAPAPPSNLSVQ</sequence>
<accession>A0ABV8QG23</accession>
<feature type="region of interest" description="Disordered" evidence="1">
    <location>
        <begin position="370"/>
        <end position="401"/>
    </location>
</feature>
<name>A0ABV8QG23_9GAMM</name>
<evidence type="ECO:0000256" key="1">
    <source>
        <dbReference type="SAM" id="MobiDB-lite"/>
    </source>
</evidence>
<feature type="transmembrane region" description="Helical" evidence="2">
    <location>
        <begin position="21"/>
        <end position="43"/>
    </location>
</feature>
<keyword evidence="2" id="KW-1133">Transmembrane helix</keyword>
<protein>
    <submittedName>
        <fullName evidence="3">Uncharacterized protein</fullName>
    </submittedName>
</protein>
<gene>
    <name evidence="3" type="ORF">ACFOZ5_05530</name>
</gene>
<dbReference type="RefSeq" id="WP_379886019.1">
    <property type="nucleotide sequence ID" value="NZ_JBHSDI010000008.1"/>
</dbReference>
<keyword evidence="2" id="KW-0472">Membrane</keyword>
<evidence type="ECO:0000256" key="2">
    <source>
        <dbReference type="SAM" id="Phobius"/>
    </source>
</evidence>
<dbReference type="Proteomes" id="UP001595798">
    <property type="component" value="Unassembled WGS sequence"/>
</dbReference>
<dbReference type="EMBL" id="JBHSDI010000008">
    <property type="protein sequence ID" value="MFC4258497.1"/>
    <property type="molecule type" value="Genomic_DNA"/>
</dbReference>
<proteinExistence type="predicted"/>
<dbReference type="Gene3D" id="2.60.120.200">
    <property type="match status" value="1"/>
</dbReference>
<evidence type="ECO:0000313" key="4">
    <source>
        <dbReference type="Proteomes" id="UP001595798"/>
    </source>
</evidence>
<reference evidence="4" key="1">
    <citation type="journal article" date="2019" name="Int. J. Syst. Evol. Microbiol.">
        <title>The Global Catalogue of Microorganisms (GCM) 10K type strain sequencing project: providing services to taxonomists for standard genome sequencing and annotation.</title>
        <authorList>
            <consortium name="The Broad Institute Genomics Platform"/>
            <consortium name="The Broad Institute Genome Sequencing Center for Infectious Disease"/>
            <person name="Wu L."/>
            <person name="Ma J."/>
        </authorList>
    </citation>
    <scope>NUCLEOTIDE SEQUENCE [LARGE SCALE GENOMIC DNA]</scope>
    <source>
        <strain evidence="4">CECT 7297</strain>
    </source>
</reference>
<evidence type="ECO:0000313" key="3">
    <source>
        <dbReference type="EMBL" id="MFC4258497.1"/>
    </source>
</evidence>
<keyword evidence="4" id="KW-1185">Reference proteome</keyword>
<keyword evidence="2" id="KW-0812">Transmembrane</keyword>
<comment type="caution">
    <text evidence="3">The sequence shown here is derived from an EMBL/GenBank/DDBJ whole genome shotgun (WGS) entry which is preliminary data.</text>
</comment>